<gene>
    <name evidence="1" type="ORF">EVI01_04140</name>
</gene>
<dbReference type="AlphaFoldDB" id="A0A511IZ94"/>
<proteinExistence type="predicted"/>
<evidence type="ECO:0000313" key="2">
    <source>
        <dbReference type="Proteomes" id="UP000321830"/>
    </source>
</evidence>
<dbReference type="RefSeq" id="WP_010751957.1">
    <property type="nucleotide sequence ID" value="NZ_BJWF01000002.1"/>
</dbReference>
<evidence type="ECO:0008006" key="3">
    <source>
        <dbReference type="Google" id="ProtNLM"/>
    </source>
</evidence>
<evidence type="ECO:0000313" key="1">
    <source>
        <dbReference type="EMBL" id="GEL91077.1"/>
    </source>
</evidence>
<comment type="caution">
    <text evidence="1">The sequence shown here is derived from an EMBL/GenBank/DDBJ whole genome shotgun (WGS) entry which is preliminary data.</text>
</comment>
<name>A0A511IZ94_9ENTE</name>
<accession>A0A511IZ94</accession>
<dbReference type="Proteomes" id="UP000321830">
    <property type="component" value="Unassembled WGS sequence"/>
</dbReference>
<protein>
    <recommendedName>
        <fullName evidence="3">DUF4145 domain-containing protein</fullName>
    </recommendedName>
</protein>
<dbReference type="EMBL" id="BJWF01000002">
    <property type="protein sequence ID" value="GEL91077.1"/>
    <property type="molecule type" value="Genomic_DNA"/>
</dbReference>
<reference evidence="1 2" key="1">
    <citation type="submission" date="2019-07" db="EMBL/GenBank/DDBJ databases">
        <title>Whole genome shotgun sequence of Enterococcus villorum NBRC 100699.</title>
        <authorList>
            <person name="Hosoyama A."/>
            <person name="Uohara A."/>
            <person name="Ohji S."/>
            <person name="Ichikawa N."/>
        </authorList>
    </citation>
    <scope>NUCLEOTIDE SEQUENCE [LARGE SCALE GENOMIC DNA]</scope>
    <source>
        <strain evidence="1 2">NBRC 100699</strain>
    </source>
</reference>
<sequence length="208" mass="24368">MLEVTGFIKDQYPNIPHKKLLSHTTYEDGFYFKIFVDYDDISDRAMAIETSGSIIVNAVNKKYNTDFRKSNSYTYLNQIKIKPILKDFSELMHLVNDEIFSYQFIEANEVYDQNLFLAAGCVYGVCVERLLFLLGQRHELDIEIDNTQLGTLINKLIKNKIIEKIDENRLKNAARFRNQTAHTNSFSLKMDCDILRSCIDYIIKKYFK</sequence>
<organism evidence="1 2">
    <name type="scientific">Enterococcus villorum</name>
    <dbReference type="NCBI Taxonomy" id="112904"/>
    <lineage>
        <taxon>Bacteria</taxon>
        <taxon>Bacillati</taxon>
        <taxon>Bacillota</taxon>
        <taxon>Bacilli</taxon>
        <taxon>Lactobacillales</taxon>
        <taxon>Enterococcaceae</taxon>
        <taxon>Enterococcus</taxon>
    </lineage>
</organism>